<evidence type="ECO:0000259" key="2">
    <source>
        <dbReference type="SMART" id="SM00597"/>
    </source>
</evidence>
<name>A0ABM3R4C3_SPIOL</name>
<protein>
    <recommendedName>
        <fullName evidence="2">TTF-type domain-containing protein</fullName>
    </recommendedName>
</protein>
<proteinExistence type="predicted"/>
<gene>
    <name evidence="4" type="primary">LOC110787402</name>
</gene>
<dbReference type="RefSeq" id="XP_056690473.1">
    <property type="nucleotide sequence ID" value="XM_056834495.1"/>
</dbReference>
<dbReference type="SUPFAM" id="SSF53098">
    <property type="entry name" value="Ribonuclease H-like"/>
    <property type="match status" value="1"/>
</dbReference>
<evidence type="ECO:0000313" key="4">
    <source>
        <dbReference type="RefSeq" id="XP_056690473.1"/>
    </source>
</evidence>
<dbReference type="SMART" id="SM00597">
    <property type="entry name" value="ZnF_TTF"/>
    <property type="match status" value="1"/>
</dbReference>
<dbReference type="InterPro" id="IPR006580">
    <property type="entry name" value="Znf_TTF"/>
</dbReference>
<dbReference type="Proteomes" id="UP000813463">
    <property type="component" value="Chromosome 1"/>
</dbReference>
<reference evidence="3" key="1">
    <citation type="journal article" date="2021" name="Nat. Commun.">
        <title>Genomic analyses provide insights into spinach domestication and the genetic basis of agronomic traits.</title>
        <authorList>
            <person name="Cai X."/>
            <person name="Sun X."/>
            <person name="Xu C."/>
            <person name="Sun H."/>
            <person name="Wang X."/>
            <person name="Ge C."/>
            <person name="Zhang Z."/>
            <person name="Wang Q."/>
            <person name="Fei Z."/>
            <person name="Jiao C."/>
            <person name="Wang Q."/>
        </authorList>
    </citation>
    <scope>NUCLEOTIDE SEQUENCE [LARGE SCALE GENOMIC DNA]</scope>
    <source>
        <strain evidence="3">cv. Varoflay</strain>
    </source>
</reference>
<dbReference type="Pfam" id="PF14291">
    <property type="entry name" value="DUF4371"/>
    <property type="match status" value="1"/>
</dbReference>
<dbReference type="PANTHER" id="PTHR45749">
    <property type="match status" value="1"/>
</dbReference>
<dbReference type="PANTHER" id="PTHR45749:SF32">
    <property type="entry name" value="ZINC FINGER MYM-TYPE PROTEIN 1-LIKE"/>
    <property type="match status" value="1"/>
</dbReference>
<keyword evidence="1" id="KW-0812">Transmembrane</keyword>
<keyword evidence="3" id="KW-1185">Reference proteome</keyword>
<feature type="transmembrane region" description="Helical" evidence="1">
    <location>
        <begin position="556"/>
        <end position="574"/>
    </location>
</feature>
<accession>A0ABM3R4C3</accession>
<feature type="domain" description="TTF-type" evidence="2">
    <location>
        <begin position="146"/>
        <end position="231"/>
    </location>
</feature>
<evidence type="ECO:0000256" key="1">
    <source>
        <dbReference type="SAM" id="Phobius"/>
    </source>
</evidence>
<dbReference type="InterPro" id="IPR025398">
    <property type="entry name" value="DUF4371"/>
</dbReference>
<reference evidence="4" key="2">
    <citation type="submission" date="2025-08" db="UniProtKB">
        <authorList>
            <consortium name="RefSeq"/>
        </authorList>
    </citation>
    <scope>IDENTIFICATION</scope>
    <source>
        <tissue evidence="4">Leaf</tissue>
    </source>
</reference>
<keyword evidence="1" id="KW-0472">Membrane</keyword>
<keyword evidence="1" id="KW-1133">Transmembrane helix</keyword>
<organism evidence="3 4">
    <name type="scientific">Spinacia oleracea</name>
    <name type="common">Spinach</name>
    <dbReference type="NCBI Taxonomy" id="3562"/>
    <lineage>
        <taxon>Eukaryota</taxon>
        <taxon>Viridiplantae</taxon>
        <taxon>Streptophyta</taxon>
        <taxon>Embryophyta</taxon>
        <taxon>Tracheophyta</taxon>
        <taxon>Spermatophyta</taxon>
        <taxon>Magnoliopsida</taxon>
        <taxon>eudicotyledons</taxon>
        <taxon>Gunneridae</taxon>
        <taxon>Pentapetalae</taxon>
        <taxon>Caryophyllales</taxon>
        <taxon>Chenopodiaceae</taxon>
        <taxon>Chenopodioideae</taxon>
        <taxon>Anserineae</taxon>
        <taxon>Spinacia</taxon>
    </lineage>
</organism>
<dbReference type="GeneID" id="110787402"/>
<sequence>MLSGSGKRKKRKREEEMMKSQFGAMDKFVVKRVDTNEILDNTNENLDHSNENDDNVEVNENDDNVEVNENDDNVEVNENDGHVPNDVPNVTLDDESDISHLNIYDPRYWENLDNKSKDILVEKGPQREKNLDFPLDKSFRHFSYSYYSRKLSNCEVSDRKWLVYCKPIDKVFCFCCKLFKSSTNLSLLANDGLSDWKHLSQRLKQHENSAEHMTNMNTWNELRMRLDKNQTIDKHVQEEIVKEKERWRQVLYRLFSIVKFLAKHNLPFRGSNEKLYQDSNGIYLGSVEMIADFDLVMQDHLRRIQNNEIHHHYLGHKIQNEFISLLSQSVRKSIIQIVKEAKYFSIILDCTPDVSHQEQMTLIIRCVNMSNNKIKIEEFFVEFLKVDDTSGLGLFNELPSVLKTLDLNVDDVRGQGYDNGSNMKGKHQGVQKRFLEINPKALYMPCACHSLNLTLGDMALSCTKAISFFGIIQRLYSLFAGSTKRWKILLDNVPGLTVKYLSNTRWESRIESVKAIRFQCPQIMLALKELFDSSGKDALGKSEAESLIKALKSFEFLLGMVIWYDILFAINVVSKKLQSKSMCLDATIKQLKNVSSYFEKYREEGFTKSLDLAKSVAIEMNVEPDFPTKRRVY</sequence>
<evidence type="ECO:0000313" key="3">
    <source>
        <dbReference type="Proteomes" id="UP000813463"/>
    </source>
</evidence>
<dbReference type="InterPro" id="IPR012337">
    <property type="entry name" value="RNaseH-like_sf"/>
</dbReference>